<keyword evidence="1" id="KW-0614">Plasmid</keyword>
<dbReference type="AlphaFoldDB" id="A1RCT2"/>
<protein>
    <submittedName>
        <fullName evidence="1">Uncharacterized protein</fullName>
    </submittedName>
</protein>
<geneLocation type="plasmid" evidence="1 2">
    <name>pTC1</name>
</geneLocation>
<evidence type="ECO:0000313" key="1">
    <source>
        <dbReference type="EMBL" id="ABM10311.1"/>
    </source>
</evidence>
<dbReference type="EMBL" id="CP000475">
    <property type="protein sequence ID" value="ABM10311.1"/>
    <property type="molecule type" value="Genomic_DNA"/>
</dbReference>
<dbReference type="HOGENOM" id="CLU_2491067_0_0_11"/>
<name>A1RCT2_PAEAT</name>
<dbReference type="Proteomes" id="UP000000637">
    <property type="component" value="Plasmid pTC1"/>
</dbReference>
<proteinExistence type="predicted"/>
<evidence type="ECO:0000313" key="2">
    <source>
        <dbReference type="Proteomes" id="UP000000637"/>
    </source>
</evidence>
<sequence>MRHRAVRGTLSAGSTAGVLVREPAIIGPAHALAPSLLPPSGGVLTWMKRWTRMPGRLWAYPARQKSGSPICVVNGFPQRPRKNLET</sequence>
<organism evidence="1 2">
    <name type="scientific">Paenarthrobacter aurescens (strain TC1)</name>
    <dbReference type="NCBI Taxonomy" id="290340"/>
    <lineage>
        <taxon>Bacteria</taxon>
        <taxon>Bacillati</taxon>
        <taxon>Actinomycetota</taxon>
        <taxon>Actinomycetes</taxon>
        <taxon>Micrococcales</taxon>
        <taxon>Micrococcaceae</taxon>
        <taxon>Paenarthrobacter</taxon>
    </lineage>
</organism>
<gene>
    <name evidence="1" type="ordered locus">AAur_pTC10172</name>
</gene>
<dbReference type="KEGG" id="aau:AAur_pTC10172"/>
<reference evidence="1 2" key="1">
    <citation type="journal article" date="2006" name="PLoS Genet.">
        <title>Secrets of soil survival revealed by the genome sequence of Arthrobacter aurescens TC1.</title>
        <authorList>
            <person name="Mongodin E.F."/>
            <person name="Shapir N."/>
            <person name="Daugherty S.C."/>
            <person name="DeBoy R.T."/>
            <person name="Emerson J.B."/>
            <person name="Shvartzbeyn A."/>
            <person name="Radune D."/>
            <person name="Vamathevan J."/>
            <person name="Riggs F."/>
            <person name="Grinberg V."/>
            <person name="Khouri H."/>
            <person name="Wackett L.P."/>
            <person name="Nelson K.E."/>
            <person name="Sadowsky M.J."/>
        </authorList>
    </citation>
    <scope>NUCLEOTIDE SEQUENCE [LARGE SCALE GENOMIC DNA]</scope>
    <source>
        <strain evidence="1 2">TC1</strain>
    </source>
</reference>
<keyword evidence="2" id="KW-1185">Reference proteome</keyword>
<accession>A1RCT2</accession>